<feature type="domain" description="Methyltransferase type 11" evidence="4">
    <location>
        <begin position="46"/>
        <end position="143"/>
    </location>
</feature>
<dbReference type="EMBL" id="JAGMUX010000029">
    <property type="protein sequence ID" value="KAH7216943.1"/>
    <property type="molecule type" value="Genomic_DNA"/>
</dbReference>
<reference evidence="5" key="1">
    <citation type="journal article" date="2021" name="Nat. Commun.">
        <title>Genetic determinants of endophytism in the Arabidopsis root mycobiome.</title>
        <authorList>
            <person name="Mesny F."/>
            <person name="Miyauchi S."/>
            <person name="Thiergart T."/>
            <person name="Pickel B."/>
            <person name="Atanasova L."/>
            <person name="Karlsson M."/>
            <person name="Huettel B."/>
            <person name="Barry K.W."/>
            <person name="Haridas S."/>
            <person name="Chen C."/>
            <person name="Bauer D."/>
            <person name="Andreopoulos W."/>
            <person name="Pangilinan J."/>
            <person name="LaButti K."/>
            <person name="Riley R."/>
            <person name="Lipzen A."/>
            <person name="Clum A."/>
            <person name="Drula E."/>
            <person name="Henrissat B."/>
            <person name="Kohler A."/>
            <person name="Grigoriev I.V."/>
            <person name="Martin F.M."/>
            <person name="Hacquard S."/>
        </authorList>
    </citation>
    <scope>NUCLEOTIDE SEQUENCE</scope>
    <source>
        <strain evidence="5">MPI-CAGE-AT-0023</strain>
    </source>
</reference>
<dbReference type="Pfam" id="PF08241">
    <property type="entry name" value="Methyltransf_11"/>
    <property type="match status" value="1"/>
</dbReference>
<dbReference type="Proteomes" id="UP000720189">
    <property type="component" value="Unassembled WGS sequence"/>
</dbReference>
<evidence type="ECO:0000256" key="2">
    <source>
        <dbReference type="ARBA" id="ARBA00022679"/>
    </source>
</evidence>
<protein>
    <submittedName>
        <fullName evidence="5">S-adenosyl-L-methionine-dependent methyltransferase</fullName>
    </submittedName>
</protein>
<dbReference type="InterPro" id="IPR013216">
    <property type="entry name" value="Methyltransf_11"/>
</dbReference>
<dbReference type="GeneID" id="70230368"/>
<keyword evidence="3" id="KW-0949">S-adenosyl-L-methionine</keyword>
<comment type="caution">
    <text evidence="5">The sequence shown here is derived from an EMBL/GenBank/DDBJ whole genome shotgun (WGS) entry which is preliminary data.</text>
</comment>
<dbReference type="AlphaFoldDB" id="A0A9P9JQS4"/>
<dbReference type="OrthoDB" id="66144at2759"/>
<dbReference type="SUPFAM" id="SSF53335">
    <property type="entry name" value="S-adenosyl-L-methionine-dependent methyltransferases"/>
    <property type="match status" value="1"/>
</dbReference>
<dbReference type="PANTHER" id="PTHR43464">
    <property type="entry name" value="METHYLTRANSFERASE"/>
    <property type="match status" value="1"/>
</dbReference>
<dbReference type="GO" id="GO:0032259">
    <property type="term" value="P:methylation"/>
    <property type="evidence" value="ECO:0007669"/>
    <property type="project" value="UniProtKB-KW"/>
</dbReference>
<accession>A0A9P9JQS4</accession>
<gene>
    <name evidence="5" type="ORF">BKA55DRAFT_697650</name>
</gene>
<evidence type="ECO:0000256" key="3">
    <source>
        <dbReference type="ARBA" id="ARBA00022691"/>
    </source>
</evidence>
<keyword evidence="6" id="KW-1185">Reference proteome</keyword>
<dbReference type="GO" id="GO:0008757">
    <property type="term" value="F:S-adenosylmethionine-dependent methyltransferase activity"/>
    <property type="evidence" value="ECO:0007669"/>
    <property type="project" value="InterPro"/>
</dbReference>
<sequence length="245" mass="27754">MTEVYDNKDFFAEYSAMDRSVKGLDGAPEWPQYRALLPKLDGLNVLYLGCGMGWFSRWVVGQGAKSSQGLGNSHNMLALAEEKTNHGDISYEFANLDQVSFGEDMKNKFDLAHSSLVLHYLVNLEELVKQVHQVLVPGGNFVFSVEHPIFTSTYHQDCIVDDKTGNTYWSLSYYPDEGTRQIHWLSGNMEKQHRATAAYINVLLNNGFEIKGFDEWCTPQDILASFGRYGVRESPMFLMISAVKK</sequence>
<evidence type="ECO:0000259" key="4">
    <source>
        <dbReference type="Pfam" id="PF08241"/>
    </source>
</evidence>
<name>A0A9P9JQS4_FUSRE</name>
<evidence type="ECO:0000313" key="6">
    <source>
        <dbReference type="Proteomes" id="UP000720189"/>
    </source>
</evidence>
<dbReference type="RefSeq" id="XP_046041924.1">
    <property type="nucleotide sequence ID" value="XM_046200414.1"/>
</dbReference>
<dbReference type="PANTHER" id="PTHR43464:SF19">
    <property type="entry name" value="UBIQUINONE BIOSYNTHESIS O-METHYLTRANSFERASE, MITOCHONDRIAL"/>
    <property type="match status" value="1"/>
</dbReference>
<keyword evidence="2" id="KW-0808">Transferase</keyword>
<dbReference type="InterPro" id="IPR029063">
    <property type="entry name" value="SAM-dependent_MTases_sf"/>
</dbReference>
<dbReference type="CDD" id="cd02440">
    <property type="entry name" value="AdoMet_MTases"/>
    <property type="match status" value="1"/>
</dbReference>
<dbReference type="Gene3D" id="3.40.50.150">
    <property type="entry name" value="Vaccinia Virus protein VP39"/>
    <property type="match status" value="1"/>
</dbReference>
<evidence type="ECO:0000256" key="1">
    <source>
        <dbReference type="ARBA" id="ARBA00022603"/>
    </source>
</evidence>
<proteinExistence type="predicted"/>
<keyword evidence="1 5" id="KW-0489">Methyltransferase</keyword>
<organism evidence="5 6">
    <name type="scientific">Fusarium redolens</name>
    <dbReference type="NCBI Taxonomy" id="48865"/>
    <lineage>
        <taxon>Eukaryota</taxon>
        <taxon>Fungi</taxon>
        <taxon>Dikarya</taxon>
        <taxon>Ascomycota</taxon>
        <taxon>Pezizomycotina</taxon>
        <taxon>Sordariomycetes</taxon>
        <taxon>Hypocreomycetidae</taxon>
        <taxon>Hypocreales</taxon>
        <taxon>Nectriaceae</taxon>
        <taxon>Fusarium</taxon>
        <taxon>Fusarium redolens species complex</taxon>
    </lineage>
</organism>
<evidence type="ECO:0000313" key="5">
    <source>
        <dbReference type="EMBL" id="KAH7216943.1"/>
    </source>
</evidence>